<dbReference type="Gene3D" id="3.10.20.310">
    <property type="entry name" value="membrane protein fhac"/>
    <property type="match status" value="1"/>
</dbReference>
<feature type="signal peptide" evidence="4">
    <location>
        <begin position="1"/>
        <end position="19"/>
    </location>
</feature>
<reference evidence="7 8" key="1">
    <citation type="submission" date="2017-09" db="EMBL/GenBank/DDBJ databases">
        <title>Sphingomonas adhaesiva DSM 7418, whole genome shotgun sequence.</title>
        <authorList>
            <person name="Feng G."/>
            <person name="Zhu H."/>
        </authorList>
    </citation>
    <scope>NUCLEOTIDE SEQUENCE [LARGE SCALE GENOMIC DNA]</scope>
    <source>
        <strain evidence="7 8">DSM 7418</strain>
    </source>
</reference>
<evidence type="ECO:0000313" key="7">
    <source>
        <dbReference type="EMBL" id="PCG16247.1"/>
    </source>
</evidence>
<keyword evidence="3" id="KW-0998">Cell outer membrane</keyword>
<dbReference type="PANTHER" id="PTHR34597:SF6">
    <property type="entry name" value="BLR6126 PROTEIN"/>
    <property type="match status" value="1"/>
</dbReference>
<sequence>MRALAVAGWMVLVAPSALAQTALDRADPTLIERTLPPPVIAPQDDIARPSVPAAPAVTAAPVTGIVRAITVDGQDRLPPPTFADVIAPRLGIALSQPDLAALAGAVAQIARDRGYPFATAQVPAQSMAGGILHVTLDLGRIDAVRIVGARSAAADRVLAAALVTGGPLRRAELERALLLVGDMPGLRVTGSRLVRQDGFGILLVTVEADRRSAYVQIDNRGSDEVGPVRSTLIATAREVAQSGDEVTVIASQTPLQPSEFVFVRARYTAPLDAHGTVATVSGSIARSHPGGALAPLKVEGHSADAAVGVQHPLLRSRAHSLWLGGELRAIGTDQFLLGRTLRRDRLVTLAGTLTGAATLAGGAARAELATNVGLPVGGVTRAGSPLASRGDGDARFATLSYAVDWTASLGKPFSVVVASAGQLASRPLLAVAEIGLGGPAFGRGYDYAERTGDQGIMGAIEVRADTGRLPGGIVDRTQLYGFVDGGTVGNLRGGDGGGSLMSAGVGARIGTGRFDWLVEAALPVTDPRFDTGDHSPRISLRLARAF</sequence>
<dbReference type="PANTHER" id="PTHR34597">
    <property type="entry name" value="SLR1661 PROTEIN"/>
    <property type="match status" value="1"/>
</dbReference>
<comment type="caution">
    <text evidence="7">The sequence shown here is derived from an EMBL/GenBank/DDBJ whole genome shotgun (WGS) entry which is preliminary data.</text>
</comment>
<evidence type="ECO:0000256" key="3">
    <source>
        <dbReference type="ARBA" id="ARBA00023237"/>
    </source>
</evidence>
<keyword evidence="2" id="KW-0812">Transmembrane</keyword>
<dbReference type="Pfam" id="PF03865">
    <property type="entry name" value="ShlB"/>
    <property type="match status" value="1"/>
</dbReference>
<dbReference type="EMBL" id="NWVC01000001">
    <property type="protein sequence ID" value="PCG16247.1"/>
    <property type="molecule type" value="Genomic_DNA"/>
</dbReference>
<keyword evidence="8" id="KW-1185">Reference proteome</keyword>
<accession>A0A2A4IBC5</accession>
<gene>
    <name evidence="7" type="ORF">COA07_03275</name>
</gene>
<feature type="domain" description="Haemolysin activator HlyB C-terminal" evidence="5">
    <location>
        <begin position="202"/>
        <end position="508"/>
    </location>
</feature>
<evidence type="ECO:0000256" key="1">
    <source>
        <dbReference type="ARBA" id="ARBA00022452"/>
    </source>
</evidence>
<feature type="domain" description="Polypeptide-transport-associated ShlB-type" evidence="6">
    <location>
        <begin position="66"/>
        <end position="136"/>
    </location>
</feature>
<proteinExistence type="predicted"/>
<dbReference type="GO" id="GO:0098046">
    <property type="term" value="C:type V protein secretion system complex"/>
    <property type="evidence" value="ECO:0007669"/>
    <property type="project" value="TreeGrafter"/>
</dbReference>
<protein>
    <submittedName>
        <fullName evidence="7">Hemin-binding protein</fullName>
    </submittedName>
</protein>
<dbReference type="Pfam" id="PF08479">
    <property type="entry name" value="POTRA_2"/>
    <property type="match status" value="1"/>
</dbReference>
<dbReference type="Gene3D" id="2.40.160.50">
    <property type="entry name" value="membrane protein fhac: a member of the omp85/tpsb transporter family"/>
    <property type="match status" value="1"/>
</dbReference>
<dbReference type="GO" id="GO:0046819">
    <property type="term" value="P:protein secretion by the type V secretion system"/>
    <property type="evidence" value="ECO:0007669"/>
    <property type="project" value="TreeGrafter"/>
</dbReference>
<dbReference type="InterPro" id="IPR051544">
    <property type="entry name" value="TPS_OM_transporter"/>
</dbReference>
<evidence type="ECO:0000256" key="4">
    <source>
        <dbReference type="SAM" id="SignalP"/>
    </source>
</evidence>
<evidence type="ECO:0000313" key="8">
    <source>
        <dbReference type="Proteomes" id="UP000218323"/>
    </source>
</evidence>
<feature type="chain" id="PRO_5012765694" evidence="4">
    <location>
        <begin position="20"/>
        <end position="546"/>
    </location>
</feature>
<dbReference type="InterPro" id="IPR005565">
    <property type="entry name" value="Hemolysn_activator_HlyB_C"/>
</dbReference>
<keyword evidence="1" id="KW-1134">Transmembrane beta strand</keyword>
<dbReference type="RefSeq" id="WP_096640513.1">
    <property type="nucleotide sequence ID" value="NZ_JBHIWA010000047.1"/>
</dbReference>
<evidence type="ECO:0000256" key="2">
    <source>
        <dbReference type="ARBA" id="ARBA00022692"/>
    </source>
</evidence>
<dbReference type="GO" id="GO:0008320">
    <property type="term" value="F:protein transmembrane transporter activity"/>
    <property type="evidence" value="ECO:0007669"/>
    <property type="project" value="TreeGrafter"/>
</dbReference>
<organism evidence="7 8">
    <name type="scientific">Sphingomonas adhaesiva</name>
    <dbReference type="NCBI Taxonomy" id="28212"/>
    <lineage>
        <taxon>Bacteria</taxon>
        <taxon>Pseudomonadati</taxon>
        <taxon>Pseudomonadota</taxon>
        <taxon>Alphaproteobacteria</taxon>
        <taxon>Sphingomonadales</taxon>
        <taxon>Sphingomonadaceae</taxon>
        <taxon>Sphingomonas</taxon>
    </lineage>
</organism>
<dbReference type="AlphaFoldDB" id="A0A2A4IBC5"/>
<dbReference type="InterPro" id="IPR013686">
    <property type="entry name" value="Polypept-transport_assoc_ShlB"/>
</dbReference>
<evidence type="ECO:0000259" key="5">
    <source>
        <dbReference type="Pfam" id="PF03865"/>
    </source>
</evidence>
<keyword evidence="4" id="KW-0732">Signal</keyword>
<evidence type="ECO:0000259" key="6">
    <source>
        <dbReference type="Pfam" id="PF08479"/>
    </source>
</evidence>
<dbReference type="Proteomes" id="UP000218323">
    <property type="component" value="Unassembled WGS sequence"/>
</dbReference>
<keyword evidence="1" id="KW-0472">Membrane</keyword>
<name>A0A2A4IBC5_9SPHN</name>